<dbReference type="EMBL" id="CP011339">
    <property type="protein sequence ID" value="AKV65372.1"/>
    <property type="molecule type" value="Genomic_DNA"/>
</dbReference>
<evidence type="ECO:0000313" key="2">
    <source>
        <dbReference type="Proteomes" id="UP000068167"/>
    </source>
</evidence>
<dbReference type="PATRIC" id="fig|1638788.3.peg.137"/>
<dbReference type="KEGG" id="mpk:VL20_131"/>
<dbReference type="Proteomes" id="UP000068167">
    <property type="component" value="Chromosome"/>
</dbReference>
<gene>
    <name evidence="1" type="ORF">VL20_131</name>
</gene>
<name>A0A0K1RTZ7_9CHRO</name>
<organism evidence="1 2">
    <name type="scientific">Microcystis panniformis FACHB-1757</name>
    <dbReference type="NCBI Taxonomy" id="1638788"/>
    <lineage>
        <taxon>Bacteria</taxon>
        <taxon>Bacillati</taxon>
        <taxon>Cyanobacteriota</taxon>
        <taxon>Cyanophyceae</taxon>
        <taxon>Oscillatoriophycideae</taxon>
        <taxon>Chroococcales</taxon>
        <taxon>Microcystaceae</taxon>
        <taxon>Microcystis</taxon>
    </lineage>
</organism>
<dbReference type="AlphaFoldDB" id="A0A0K1RTZ7"/>
<protein>
    <submittedName>
        <fullName evidence="1">Uncharacterized protein</fullName>
    </submittedName>
</protein>
<reference evidence="1 2" key="1">
    <citation type="journal article" date="2016" name="Stand. Genomic Sci.">
        <title>Complete genome sequence and genomic characterization of Microcystis panniformis FACHB 1757 by third-generation sequencing.</title>
        <authorList>
            <person name="Zhang J.Y."/>
            <person name="Guan R."/>
            <person name="Zhang H.J."/>
            <person name="Li H."/>
            <person name="Xiao P."/>
            <person name="Yu G.L."/>
            <person name="Du L."/>
            <person name="Cao D.M."/>
            <person name="Zhu B.C."/>
            <person name="Li R.H."/>
            <person name="Lu Z.H."/>
        </authorList>
    </citation>
    <scope>NUCLEOTIDE SEQUENCE [LARGE SCALE GENOMIC DNA]</scope>
    <source>
        <strain evidence="1 2">FACHB-1757</strain>
    </source>
</reference>
<accession>A0A0K1RTZ7</accession>
<proteinExistence type="predicted"/>
<sequence>MGNFGQIPPAFYSPPDFVKYRFFIDCYRVLSPENGFLKETRFLSAIAWGRSGLGYL</sequence>
<evidence type="ECO:0000313" key="1">
    <source>
        <dbReference type="EMBL" id="AKV65372.1"/>
    </source>
</evidence>
<keyword evidence="2" id="KW-1185">Reference proteome</keyword>